<dbReference type="OrthoDB" id="497927at2759"/>
<protein>
    <submittedName>
        <fullName evidence="2">PfkB family kinase</fullName>
    </submittedName>
</protein>
<evidence type="ECO:0000313" key="3">
    <source>
        <dbReference type="Proteomes" id="UP000799291"/>
    </source>
</evidence>
<organism evidence="2 3">
    <name type="scientific">Lentithecium fluviatile CBS 122367</name>
    <dbReference type="NCBI Taxonomy" id="1168545"/>
    <lineage>
        <taxon>Eukaryota</taxon>
        <taxon>Fungi</taxon>
        <taxon>Dikarya</taxon>
        <taxon>Ascomycota</taxon>
        <taxon>Pezizomycotina</taxon>
        <taxon>Dothideomycetes</taxon>
        <taxon>Pleosporomycetidae</taxon>
        <taxon>Pleosporales</taxon>
        <taxon>Massarineae</taxon>
        <taxon>Lentitheciaceae</taxon>
        <taxon>Lentithecium</taxon>
    </lineage>
</organism>
<name>A0A6G1ISC8_9PLEO</name>
<dbReference type="PANTHER" id="PTHR47098">
    <property type="entry name" value="PROTEIN MAK32"/>
    <property type="match status" value="1"/>
</dbReference>
<dbReference type="GO" id="GO:0016301">
    <property type="term" value="F:kinase activity"/>
    <property type="evidence" value="ECO:0007669"/>
    <property type="project" value="UniProtKB-KW"/>
</dbReference>
<evidence type="ECO:0000259" key="1">
    <source>
        <dbReference type="Pfam" id="PF00294"/>
    </source>
</evidence>
<dbReference type="Pfam" id="PF00294">
    <property type="entry name" value="PfkB"/>
    <property type="match status" value="1"/>
</dbReference>
<evidence type="ECO:0000313" key="2">
    <source>
        <dbReference type="EMBL" id="KAF2681156.1"/>
    </source>
</evidence>
<accession>A0A6G1ISC8</accession>
<sequence>MASSTPPYISCISLGMIIIDEIHMPNRPALIDVLGGSASFVTLGSRLFAKTPERVGCLLVAGDDFPETVREEIESWGTTLAMKKREGEKSTRGKLVYEDDTFGPKTFTYSGAPLRATPTDLLNTPLLHAKAFHFFGTPEEVAAQKPELLQLRKDNGIEERPFIVWEPLPASCTSINQQAFLSACKHVDVFSPNHLELSSIFSNPPEVEFDTDKLESYAQTILDSSMGTGGTGNIVIRAAEHGALSMSRTSRPTWLPAYYPKGAPEVVDTTGAGNAFLGGFIAGWQRTGDVRDAVGYGHVAASFAVEGIGLPKVERVEGRVVCNGAGVAQRLEEYKRKLGEASVKSERVL</sequence>
<dbReference type="SUPFAM" id="SSF53613">
    <property type="entry name" value="Ribokinase-like"/>
    <property type="match status" value="1"/>
</dbReference>
<keyword evidence="2" id="KW-0808">Transferase</keyword>
<gene>
    <name evidence="2" type="ORF">K458DRAFT_479621</name>
</gene>
<keyword evidence="2" id="KW-0418">Kinase</keyword>
<dbReference type="Proteomes" id="UP000799291">
    <property type="component" value="Unassembled WGS sequence"/>
</dbReference>
<dbReference type="AlphaFoldDB" id="A0A6G1ISC8"/>
<reference evidence="2" key="1">
    <citation type="journal article" date="2020" name="Stud. Mycol.">
        <title>101 Dothideomycetes genomes: a test case for predicting lifestyles and emergence of pathogens.</title>
        <authorList>
            <person name="Haridas S."/>
            <person name="Albert R."/>
            <person name="Binder M."/>
            <person name="Bloem J."/>
            <person name="Labutti K."/>
            <person name="Salamov A."/>
            <person name="Andreopoulos B."/>
            <person name="Baker S."/>
            <person name="Barry K."/>
            <person name="Bills G."/>
            <person name="Bluhm B."/>
            <person name="Cannon C."/>
            <person name="Castanera R."/>
            <person name="Culley D."/>
            <person name="Daum C."/>
            <person name="Ezra D."/>
            <person name="Gonzalez J."/>
            <person name="Henrissat B."/>
            <person name="Kuo A."/>
            <person name="Liang C."/>
            <person name="Lipzen A."/>
            <person name="Lutzoni F."/>
            <person name="Magnuson J."/>
            <person name="Mondo S."/>
            <person name="Nolan M."/>
            <person name="Ohm R."/>
            <person name="Pangilinan J."/>
            <person name="Park H.-J."/>
            <person name="Ramirez L."/>
            <person name="Alfaro M."/>
            <person name="Sun H."/>
            <person name="Tritt A."/>
            <person name="Yoshinaga Y."/>
            <person name="Zwiers L.-H."/>
            <person name="Turgeon B."/>
            <person name="Goodwin S."/>
            <person name="Spatafora J."/>
            <person name="Crous P."/>
            <person name="Grigoriev I."/>
        </authorList>
    </citation>
    <scope>NUCLEOTIDE SEQUENCE</scope>
    <source>
        <strain evidence="2">CBS 122367</strain>
    </source>
</reference>
<dbReference type="EMBL" id="MU005593">
    <property type="protein sequence ID" value="KAF2681156.1"/>
    <property type="molecule type" value="Genomic_DNA"/>
</dbReference>
<proteinExistence type="predicted"/>
<dbReference type="PANTHER" id="PTHR47098:SF1">
    <property type="entry name" value="PFKB FAMILY CARBOHYDRATE KINASE SUPERFAMILY (AFU_ORTHOLOGUE AFUA_4G09500)"/>
    <property type="match status" value="1"/>
</dbReference>
<feature type="domain" description="Carbohydrate kinase PfkB" evidence="1">
    <location>
        <begin position="53"/>
        <end position="309"/>
    </location>
</feature>
<keyword evidence="3" id="KW-1185">Reference proteome</keyword>
<dbReference type="InterPro" id="IPR029056">
    <property type="entry name" value="Ribokinase-like"/>
</dbReference>
<dbReference type="InterPro" id="IPR011611">
    <property type="entry name" value="PfkB_dom"/>
</dbReference>
<dbReference type="Gene3D" id="3.40.1190.20">
    <property type="match status" value="1"/>
</dbReference>